<organism evidence="2 3">
    <name type="scientific">Rhodofomes roseus</name>
    <dbReference type="NCBI Taxonomy" id="34475"/>
    <lineage>
        <taxon>Eukaryota</taxon>
        <taxon>Fungi</taxon>
        <taxon>Dikarya</taxon>
        <taxon>Basidiomycota</taxon>
        <taxon>Agaricomycotina</taxon>
        <taxon>Agaricomycetes</taxon>
        <taxon>Polyporales</taxon>
        <taxon>Rhodofomes</taxon>
    </lineage>
</organism>
<evidence type="ECO:0000313" key="3">
    <source>
        <dbReference type="Proteomes" id="UP000814176"/>
    </source>
</evidence>
<protein>
    <submittedName>
        <fullName evidence="2">Uncharacterized protein</fullName>
    </submittedName>
</protein>
<evidence type="ECO:0000256" key="1">
    <source>
        <dbReference type="SAM" id="Phobius"/>
    </source>
</evidence>
<proteinExistence type="predicted"/>
<comment type="caution">
    <text evidence="2">The sequence shown here is derived from an EMBL/GenBank/DDBJ whole genome shotgun (WGS) entry which is preliminary data.</text>
</comment>
<keyword evidence="1" id="KW-1133">Transmembrane helix</keyword>
<sequence length="232" mass="27137">MYGLVACKNFPYSAATTIRILAKVFAAGWPLVLPCATYLLAYRAGVKIHVVTTGVVWCRECTSRAIQWIASLHAKLWKPRRPLFSRYAGPEEEARYWKTSIEAQRSLDASNANTTPPDVPLVRYYVPKSLPPYRDKMESRSVDDADEYHISPKTFCKWHRMVFRGPLHPTLKEAAKLMKNYSSRDRREMRRITRMLTDEEVFLHKIPWTPAYRKIWRRWLQTKGPDMVIAFE</sequence>
<gene>
    <name evidence="2" type="ORF">C8Q71DRAFT_2398</name>
</gene>
<dbReference type="Proteomes" id="UP000814176">
    <property type="component" value="Unassembled WGS sequence"/>
</dbReference>
<keyword evidence="3" id="KW-1185">Reference proteome</keyword>
<accession>A0ABQ8KW66</accession>
<keyword evidence="1" id="KW-0812">Transmembrane</keyword>
<reference evidence="2 3" key="1">
    <citation type="journal article" date="2021" name="Environ. Microbiol.">
        <title>Gene family expansions and transcriptome signatures uncover fungal adaptations to wood decay.</title>
        <authorList>
            <person name="Hage H."/>
            <person name="Miyauchi S."/>
            <person name="Viragh M."/>
            <person name="Drula E."/>
            <person name="Min B."/>
            <person name="Chaduli D."/>
            <person name="Navarro D."/>
            <person name="Favel A."/>
            <person name="Norest M."/>
            <person name="Lesage-Meessen L."/>
            <person name="Balint B."/>
            <person name="Merenyi Z."/>
            <person name="de Eugenio L."/>
            <person name="Morin E."/>
            <person name="Martinez A.T."/>
            <person name="Baldrian P."/>
            <person name="Stursova M."/>
            <person name="Martinez M.J."/>
            <person name="Novotny C."/>
            <person name="Magnuson J.K."/>
            <person name="Spatafora J.W."/>
            <person name="Maurice S."/>
            <person name="Pangilinan J."/>
            <person name="Andreopoulos W."/>
            <person name="LaButti K."/>
            <person name="Hundley H."/>
            <person name="Na H."/>
            <person name="Kuo A."/>
            <person name="Barry K."/>
            <person name="Lipzen A."/>
            <person name="Henrissat B."/>
            <person name="Riley R."/>
            <person name="Ahrendt S."/>
            <person name="Nagy L.G."/>
            <person name="Grigoriev I.V."/>
            <person name="Martin F."/>
            <person name="Rosso M.N."/>
        </authorList>
    </citation>
    <scope>NUCLEOTIDE SEQUENCE [LARGE SCALE GENOMIC DNA]</scope>
    <source>
        <strain evidence="2 3">CIRM-BRFM 1785</strain>
    </source>
</reference>
<name>A0ABQ8KW66_9APHY</name>
<evidence type="ECO:0000313" key="2">
    <source>
        <dbReference type="EMBL" id="KAH9843522.1"/>
    </source>
</evidence>
<dbReference type="GeneID" id="71997951"/>
<feature type="transmembrane region" description="Helical" evidence="1">
    <location>
        <begin position="20"/>
        <end position="41"/>
    </location>
</feature>
<dbReference type="EMBL" id="JADCUA010000001">
    <property type="protein sequence ID" value="KAH9843522.1"/>
    <property type="molecule type" value="Genomic_DNA"/>
</dbReference>
<dbReference type="RefSeq" id="XP_047784332.1">
    <property type="nucleotide sequence ID" value="XM_047917219.1"/>
</dbReference>
<keyword evidence="1" id="KW-0472">Membrane</keyword>